<dbReference type="PIRSF" id="PIRSF002741">
    <property type="entry name" value="MppA"/>
    <property type="match status" value="1"/>
</dbReference>
<dbReference type="PANTHER" id="PTHR30290:SF65">
    <property type="entry name" value="MONOACYL PHOSPHATIDYLINOSITOL TETRAMANNOSIDE-BINDING PROTEIN LPQW-RELATED"/>
    <property type="match status" value="1"/>
</dbReference>
<dbReference type="Pfam" id="PF00496">
    <property type="entry name" value="SBP_bac_5"/>
    <property type="match status" value="1"/>
</dbReference>
<feature type="domain" description="Solute-binding protein family 5" evidence="2">
    <location>
        <begin position="86"/>
        <end position="435"/>
    </location>
</feature>
<dbReference type="PROSITE" id="PS51257">
    <property type="entry name" value="PROKAR_LIPOPROTEIN"/>
    <property type="match status" value="1"/>
</dbReference>
<dbReference type="EMBL" id="MRBO01000694">
    <property type="protein sequence ID" value="KAB2582401.1"/>
    <property type="molecule type" value="Genomic_DNA"/>
</dbReference>
<dbReference type="Gene3D" id="3.10.105.10">
    <property type="entry name" value="Dipeptide-binding Protein, Domain 3"/>
    <property type="match status" value="1"/>
</dbReference>
<dbReference type="GO" id="GO:0043190">
    <property type="term" value="C:ATP-binding cassette (ABC) transporter complex"/>
    <property type="evidence" value="ECO:0007669"/>
    <property type="project" value="InterPro"/>
</dbReference>
<organism evidence="3 4">
    <name type="scientific">Rhodococcus erythropolis</name>
    <name type="common">Arthrobacter picolinophilus</name>
    <dbReference type="NCBI Taxonomy" id="1833"/>
    <lineage>
        <taxon>Bacteria</taxon>
        <taxon>Bacillati</taxon>
        <taxon>Actinomycetota</taxon>
        <taxon>Actinomycetes</taxon>
        <taxon>Mycobacteriales</taxon>
        <taxon>Nocardiaceae</taxon>
        <taxon>Rhodococcus</taxon>
        <taxon>Rhodococcus erythropolis group</taxon>
    </lineage>
</organism>
<keyword evidence="1" id="KW-0732">Signal</keyword>
<comment type="caution">
    <text evidence="3">The sequence shown here is derived from an EMBL/GenBank/DDBJ whole genome shotgun (WGS) entry which is preliminary data.</text>
</comment>
<evidence type="ECO:0000259" key="2">
    <source>
        <dbReference type="Pfam" id="PF00496"/>
    </source>
</evidence>
<name>A0A0C3A4J0_RHOER</name>
<dbReference type="Proteomes" id="UP000325576">
    <property type="component" value="Unassembled WGS sequence"/>
</dbReference>
<dbReference type="SUPFAM" id="SSF53850">
    <property type="entry name" value="Periplasmic binding protein-like II"/>
    <property type="match status" value="1"/>
</dbReference>
<gene>
    <name evidence="3" type="ORF">BS297_26015</name>
</gene>
<evidence type="ECO:0000313" key="3">
    <source>
        <dbReference type="EMBL" id="KAB2582401.1"/>
    </source>
</evidence>
<sequence>MKQRSYALLAAATGTVLALTACSSGGSSGSGSGGGEPVTDGTFKLALVADPGALNPLMTAASPAHQLARLSYDYLLHPDPDTGVTKPWLAEKWEETTTSASFTIRDGVTCTDGSALSAQTVADNVNFITNAANKSALRGVYAPATASATADPATRTVTVTTPEPSPFLLLNLARIPIMCEAGLKDPTAANKTTFGSGMFQMTEAVANDHYSYVRRDGYNWGPDGTTSDTAGVPKNVVASIITNNSTAANQVLSGDLNAAAVSGPDQDRMNAANLDTIKQPAPAGEMFFNHSPGNPTSDPAVRKALVQALNLDDLAEIFTAGRGTRSTTMVSIEPRACIYDSVAGNLPEFDTSAAAATLESAGWKVGADGKRSKDGTPLRIRMVYETFGDATDAAADVAVNAWNDLGATIELTSGDSNKILDVALSGKDNTAWDVVWEPINVALPSMLVPFLSGPVPAAGMNSASISNPAYDAAVTKASGLTGEDACAAWADAESEIIKANSAVPFADKITTLYFNNAGLAFGRNFIGSALRLYQ</sequence>
<reference evidence="3 4" key="1">
    <citation type="journal article" date="2017" name="Poromechanics V (2013)">
        <title>Genomic Characterization of the Arsenic-Tolerant Actinobacterium, &lt;i&gt;Rhodococcus erythropolis&lt;/i&gt; S43.</title>
        <authorList>
            <person name="Retamal-Morales G."/>
            <person name="Mehnert M."/>
            <person name="Schwabe R."/>
            <person name="Tischler D."/>
            <person name="Schloemann M."/>
            <person name="Levican G.J."/>
        </authorList>
    </citation>
    <scope>NUCLEOTIDE SEQUENCE [LARGE SCALE GENOMIC DNA]</scope>
    <source>
        <strain evidence="3 4">S43</strain>
    </source>
</reference>
<dbReference type="GO" id="GO:1904680">
    <property type="term" value="F:peptide transmembrane transporter activity"/>
    <property type="evidence" value="ECO:0007669"/>
    <property type="project" value="TreeGrafter"/>
</dbReference>
<dbReference type="Gene3D" id="3.40.190.10">
    <property type="entry name" value="Periplasmic binding protein-like II"/>
    <property type="match status" value="1"/>
</dbReference>
<protein>
    <submittedName>
        <fullName evidence="3">ABC transporter substrate-binding protein</fullName>
    </submittedName>
</protein>
<dbReference type="CDD" id="cd00995">
    <property type="entry name" value="PBP2_NikA_DppA_OppA_like"/>
    <property type="match status" value="1"/>
</dbReference>
<dbReference type="AlphaFoldDB" id="A0A0C3A4J0"/>
<dbReference type="GO" id="GO:0042597">
    <property type="term" value="C:periplasmic space"/>
    <property type="evidence" value="ECO:0007669"/>
    <property type="project" value="UniProtKB-ARBA"/>
</dbReference>
<dbReference type="PANTHER" id="PTHR30290">
    <property type="entry name" value="PERIPLASMIC BINDING COMPONENT OF ABC TRANSPORTER"/>
    <property type="match status" value="1"/>
</dbReference>
<accession>A0A0C3A4J0</accession>
<evidence type="ECO:0000313" key="4">
    <source>
        <dbReference type="Proteomes" id="UP000325576"/>
    </source>
</evidence>
<dbReference type="InterPro" id="IPR000914">
    <property type="entry name" value="SBP_5_dom"/>
</dbReference>
<feature type="chain" id="PRO_5041079929" evidence="1">
    <location>
        <begin position="19"/>
        <end position="534"/>
    </location>
</feature>
<feature type="signal peptide" evidence="1">
    <location>
        <begin position="1"/>
        <end position="18"/>
    </location>
</feature>
<dbReference type="InterPro" id="IPR039424">
    <property type="entry name" value="SBP_5"/>
</dbReference>
<dbReference type="InterPro" id="IPR030678">
    <property type="entry name" value="Peptide/Ni-bd"/>
</dbReference>
<dbReference type="GO" id="GO:0015833">
    <property type="term" value="P:peptide transport"/>
    <property type="evidence" value="ECO:0007669"/>
    <property type="project" value="TreeGrafter"/>
</dbReference>
<proteinExistence type="predicted"/>
<evidence type="ECO:0000256" key="1">
    <source>
        <dbReference type="SAM" id="SignalP"/>
    </source>
</evidence>